<evidence type="ECO:0000313" key="1">
    <source>
        <dbReference type="EMBL" id="MBZ0155436.1"/>
    </source>
</evidence>
<accession>A0A953JCU3</accession>
<evidence type="ECO:0000313" key="2">
    <source>
        <dbReference type="Proteomes" id="UP000705867"/>
    </source>
</evidence>
<dbReference type="EMBL" id="JAIOIV010000033">
    <property type="protein sequence ID" value="MBZ0155436.1"/>
    <property type="molecule type" value="Genomic_DNA"/>
</dbReference>
<organism evidence="1 2">
    <name type="scientific">Candidatus Nitrobium versatile</name>
    <dbReference type="NCBI Taxonomy" id="2884831"/>
    <lineage>
        <taxon>Bacteria</taxon>
        <taxon>Pseudomonadati</taxon>
        <taxon>Nitrospirota</taxon>
        <taxon>Nitrospiria</taxon>
        <taxon>Nitrospirales</taxon>
        <taxon>Nitrospiraceae</taxon>
        <taxon>Candidatus Nitrobium</taxon>
    </lineage>
</organism>
<dbReference type="Pfam" id="PF12686">
    <property type="entry name" value="DUF3800"/>
    <property type="match status" value="1"/>
</dbReference>
<sequence length="235" mass="28247">MISNDVYNLYCDESRVENRDSKLMVIGVIEIPRKEKSAIVNDLKIIYEEHHFAHELKWTKVHNTFFPFYKRLIDYFLSNPLMQFRCIIVDKTKVDFEHFHDNDEELAFFKFYYLLLKEKLLSNNEYYIFLDKKPTRDRHRARALHAYLDSFILWNREKCNIKGFHAIESKENMLIQFTDYLVGLAGFSCNEMITGNNAKGQLVQYLKEHLQREELCRTTALSEKKFNVFVWESRS</sequence>
<dbReference type="Proteomes" id="UP000705867">
    <property type="component" value="Unassembled WGS sequence"/>
</dbReference>
<dbReference type="AlphaFoldDB" id="A0A953JCU3"/>
<reference evidence="1" key="1">
    <citation type="journal article" date="2021" name="bioRxiv">
        <title>Unraveling nitrogen, sulfur and carbon metabolic pathways and microbial community transcriptional responses to substrate deprivation and toxicity stresses in a bioreactor mimicking anoxic brackish coastal sediment conditions.</title>
        <authorList>
            <person name="Martins P.D."/>
            <person name="Echeveste M.J."/>
            <person name="Arshad A."/>
            <person name="Kurth J."/>
            <person name="Ouboter H."/>
            <person name="Jetten M.S.M."/>
            <person name="Welte C.U."/>
        </authorList>
    </citation>
    <scope>NUCLEOTIDE SEQUENCE</scope>
    <source>
        <strain evidence="1">MAG_39</strain>
    </source>
</reference>
<proteinExistence type="predicted"/>
<reference evidence="1" key="2">
    <citation type="submission" date="2021-08" db="EMBL/GenBank/DDBJ databases">
        <authorList>
            <person name="Dalcin Martins P."/>
        </authorList>
    </citation>
    <scope>NUCLEOTIDE SEQUENCE</scope>
    <source>
        <strain evidence="1">MAG_39</strain>
    </source>
</reference>
<dbReference type="InterPro" id="IPR024524">
    <property type="entry name" value="DUF3800"/>
</dbReference>
<comment type="caution">
    <text evidence="1">The sequence shown here is derived from an EMBL/GenBank/DDBJ whole genome shotgun (WGS) entry which is preliminary data.</text>
</comment>
<protein>
    <submittedName>
        <fullName evidence="1">DUF3800 domain-containing protein</fullName>
    </submittedName>
</protein>
<gene>
    <name evidence="1" type="ORF">K8I29_04370</name>
</gene>
<name>A0A953JCU3_9BACT</name>